<evidence type="ECO:0000256" key="2">
    <source>
        <dbReference type="SAM" id="Phobius"/>
    </source>
</evidence>
<name>A0ABD4Z7W9_9CREN</name>
<keyword evidence="1" id="KW-0175">Coiled coil</keyword>
<keyword evidence="4" id="KW-1185">Reference proteome</keyword>
<dbReference type="EMBL" id="JASNVW010000006">
    <property type="protein sequence ID" value="MDK6029300.1"/>
    <property type="molecule type" value="Genomic_DNA"/>
</dbReference>
<comment type="caution">
    <text evidence="3">The sequence shown here is derived from an EMBL/GenBank/DDBJ whole genome shotgun (WGS) entry which is preliminary data.</text>
</comment>
<keyword evidence="2" id="KW-0472">Membrane</keyword>
<evidence type="ECO:0000256" key="1">
    <source>
        <dbReference type="SAM" id="Coils"/>
    </source>
</evidence>
<feature type="coiled-coil region" evidence="1">
    <location>
        <begin position="18"/>
        <end position="45"/>
    </location>
</feature>
<gene>
    <name evidence="3" type="ORF">QPL79_07990</name>
</gene>
<dbReference type="RefSeq" id="WP_285274287.1">
    <property type="nucleotide sequence ID" value="NZ_JASNVW010000006.1"/>
</dbReference>
<keyword evidence="2" id="KW-0812">Transmembrane</keyword>
<protein>
    <submittedName>
        <fullName evidence="3">Uncharacterized protein</fullName>
    </submittedName>
</protein>
<proteinExistence type="predicted"/>
<organism evidence="3 4">
    <name type="scientific">Ignisphaera cupida</name>
    <dbReference type="NCBI Taxonomy" id="3050454"/>
    <lineage>
        <taxon>Archaea</taxon>
        <taxon>Thermoproteota</taxon>
        <taxon>Thermoprotei</taxon>
        <taxon>Desulfurococcales</taxon>
        <taxon>Desulfurococcaceae</taxon>
        <taxon>Ignisphaera</taxon>
    </lineage>
</organism>
<reference evidence="3 4" key="1">
    <citation type="submission" date="2023-05" db="EMBL/GenBank/DDBJ databases">
        <title>A new hyperthermophilic archaea 'Ignisphaera cupida' sp. nov. and description of the family 'Ignisphaeraceae' fam. nov.</title>
        <authorList>
            <person name="Podosokorskaya O.A."/>
            <person name="Elcheninov A.G."/>
            <person name="Klukina A."/>
            <person name="Merkel A.Y."/>
        </authorList>
    </citation>
    <scope>NUCLEOTIDE SEQUENCE [LARGE SCALE GENOMIC DNA]</scope>
    <source>
        <strain evidence="3 4">4213-co</strain>
    </source>
</reference>
<dbReference type="Proteomes" id="UP001529235">
    <property type="component" value="Unassembled WGS sequence"/>
</dbReference>
<evidence type="ECO:0000313" key="4">
    <source>
        <dbReference type="Proteomes" id="UP001529235"/>
    </source>
</evidence>
<dbReference type="AlphaFoldDB" id="A0ABD4Z7W9"/>
<accession>A0ABD4Z7W9</accession>
<feature type="transmembrane region" description="Helical" evidence="2">
    <location>
        <begin position="103"/>
        <end position="127"/>
    </location>
</feature>
<feature type="transmembrane region" description="Helical" evidence="2">
    <location>
        <begin position="160"/>
        <end position="183"/>
    </location>
</feature>
<sequence>MVLEKDLSKVLNILADSISTLGVNVNELKDSVKELEKSQQFLVSKKAVKILNKLHIEIFNLRNSIEKSETKDIINSISNVVRGISNYVKELGVEFKLTTQRSLLFLAITILISMITSIASFSILYLLQIVNNLSFVTLTFIVLFTVLASFLSLHLKLLTTIILVPLTFIPSIITSIIGLALHTIFTPTIVIQLLFSTAILILLTIFLIQQISNYKDAINKVILIYNTINSLKTIIEDLTKKWKRLDHTIIDETIFTNVYGDEATELIKYTIDVSKVK</sequence>
<feature type="transmembrane region" description="Helical" evidence="2">
    <location>
        <begin position="133"/>
        <end position="153"/>
    </location>
</feature>
<evidence type="ECO:0000313" key="3">
    <source>
        <dbReference type="EMBL" id="MDK6029300.1"/>
    </source>
</evidence>
<keyword evidence="2" id="KW-1133">Transmembrane helix</keyword>
<feature type="transmembrane region" description="Helical" evidence="2">
    <location>
        <begin position="189"/>
        <end position="208"/>
    </location>
</feature>